<proteinExistence type="predicted"/>
<protein>
    <recommendedName>
        <fullName evidence="3">Terminase B</fullName>
    </recommendedName>
</protein>
<evidence type="ECO:0000313" key="1">
    <source>
        <dbReference type="EMBL" id="ANZ44634.1"/>
    </source>
</evidence>
<accession>A0A1B2I3T4</accession>
<evidence type="ECO:0008006" key="3">
    <source>
        <dbReference type="Google" id="ProtNLM"/>
    </source>
</evidence>
<dbReference type="InterPro" id="IPR027417">
    <property type="entry name" value="P-loop_NTPase"/>
</dbReference>
<dbReference type="SUPFAM" id="SSF52540">
    <property type="entry name" value="P-loop containing nucleoside triphosphate hydrolases"/>
    <property type="match status" value="1"/>
</dbReference>
<keyword evidence="2" id="KW-1185">Reference proteome</keyword>
<dbReference type="AlphaFoldDB" id="A0A1B2I3T4"/>
<reference evidence="1" key="1">
    <citation type="submission" date="2016-08" db="EMBL/GenBank/DDBJ databases">
        <title>Complete genome of Cloacibacillus porcorum.</title>
        <authorList>
            <person name="Looft T."/>
            <person name="Bayles D.O."/>
            <person name="Alt D.P."/>
        </authorList>
    </citation>
    <scope>NUCLEOTIDE SEQUENCE [LARGE SCALE GENOMIC DNA]</scope>
    <source>
        <strain evidence="1">CL-84</strain>
    </source>
</reference>
<dbReference type="Gene3D" id="3.40.50.300">
    <property type="entry name" value="P-loop containing nucleotide triphosphate hydrolases"/>
    <property type="match status" value="1"/>
</dbReference>
<sequence>MDNGLVELVERWRDSPRDFVIECLGATPTEQQRAVLDTLASPGAKITIRSGHGTGKSTLFAWTALWALCCFLDVKVPVTAPTAHQLSDVLWAEIKKWHGSMLEPWKSSIKFKADKIIMENSPGFVAARTGRKETPEALQGFHAKNLIFLIDEASGIPEQVFETARGSLSTPGARILMAANPTRLTGYFYNSHHKNRDLWSRFVFSCVNSPNVDAEYVKQIAEEYGEDSDMYRVRVLGEFPHASVSQFMPGDVVEAAMGRCLAATVRLFF</sequence>
<dbReference type="OrthoDB" id="9775154at2"/>
<dbReference type="EMBL" id="CP016757">
    <property type="protein sequence ID" value="ANZ44634.1"/>
    <property type="molecule type" value="Genomic_DNA"/>
</dbReference>
<name>A0A1B2I3T4_9BACT</name>
<dbReference type="RefSeq" id="WP_066743960.1">
    <property type="nucleotide sequence ID" value="NZ_CP016757.1"/>
</dbReference>
<organism evidence="1 2">
    <name type="scientific">Cloacibacillus porcorum</name>
    <dbReference type="NCBI Taxonomy" id="1197717"/>
    <lineage>
        <taxon>Bacteria</taxon>
        <taxon>Thermotogati</taxon>
        <taxon>Synergistota</taxon>
        <taxon>Synergistia</taxon>
        <taxon>Synergistales</taxon>
        <taxon>Synergistaceae</taxon>
        <taxon>Cloacibacillus</taxon>
    </lineage>
</organism>
<dbReference type="GeneID" id="83057352"/>
<dbReference type="Proteomes" id="UP000093044">
    <property type="component" value="Chromosome"/>
</dbReference>
<dbReference type="STRING" id="1197717.BED41_05735"/>
<evidence type="ECO:0000313" key="2">
    <source>
        <dbReference type="Proteomes" id="UP000093044"/>
    </source>
</evidence>
<dbReference type="KEGG" id="cpor:BED41_05735"/>
<gene>
    <name evidence="1" type="ORF">BED41_05735</name>
</gene>